<reference evidence="2" key="1">
    <citation type="journal article" date="2021" name="Proc. Natl. Acad. Sci. U.S.A.">
        <title>A Catalog of Tens of Thousands of Viruses from Human Metagenomes Reveals Hidden Associations with Chronic Diseases.</title>
        <authorList>
            <person name="Tisza M.J."/>
            <person name="Buck C.B."/>
        </authorList>
    </citation>
    <scope>NUCLEOTIDE SEQUENCE</scope>
    <source>
        <strain evidence="2">Ctbwh6</strain>
    </source>
</reference>
<feature type="region of interest" description="Disordered" evidence="1">
    <location>
        <begin position="46"/>
        <end position="89"/>
    </location>
</feature>
<dbReference type="EMBL" id="BK015852">
    <property type="protein sequence ID" value="DAD69586.1"/>
    <property type="molecule type" value="Genomic_DNA"/>
</dbReference>
<evidence type="ECO:0000256" key="1">
    <source>
        <dbReference type="SAM" id="MobiDB-lite"/>
    </source>
</evidence>
<feature type="compositionally biased region" description="Basic and acidic residues" evidence="1">
    <location>
        <begin position="79"/>
        <end position="89"/>
    </location>
</feature>
<proteinExistence type="predicted"/>
<evidence type="ECO:0000313" key="2">
    <source>
        <dbReference type="EMBL" id="DAD69586.1"/>
    </source>
</evidence>
<protein>
    <submittedName>
        <fullName evidence="2">Uncharacterized protein</fullName>
    </submittedName>
</protein>
<sequence>MKLKNIGSKIVNVGDDIILPGDTSEVKDAYANNAAIDRLVEMGNLSIVKEKPTTPKPPRKPANEKPAEEPKTGGEQQPEPEKEPETKKE</sequence>
<name>A0A8S5LI15_9CAUD</name>
<feature type="compositionally biased region" description="Basic and acidic residues" evidence="1">
    <location>
        <begin position="61"/>
        <end position="72"/>
    </location>
</feature>
<accession>A0A8S5LI15</accession>
<organism evidence="2">
    <name type="scientific">Myoviridae sp. ctbwh6</name>
    <dbReference type="NCBI Taxonomy" id="2827611"/>
    <lineage>
        <taxon>Viruses</taxon>
        <taxon>Duplodnaviria</taxon>
        <taxon>Heunggongvirae</taxon>
        <taxon>Uroviricota</taxon>
        <taxon>Caudoviricetes</taxon>
    </lineage>
</organism>